<protein>
    <submittedName>
        <fullName evidence="3">Uncharacterized protein</fullName>
    </submittedName>
</protein>
<dbReference type="Proteomes" id="UP000036681">
    <property type="component" value="Unplaced"/>
</dbReference>
<sequence>MRQSKVVASQPTDRQNTSAHAENRTHDVLQPGSLSRSAHNDVGARSPEIPFHRFYCASNRQYLSTPSPYRQSVLMMGTGGRCEVDVTQFHAVGHHTIY</sequence>
<dbReference type="WBParaSite" id="ALUE_0001745401-mRNA-1">
    <property type="protein sequence ID" value="ALUE_0001745401-mRNA-1"/>
    <property type="gene ID" value="ALUE_0001745401"/>
</dbReference>
<feature type="compositionally biased region" description="Polar residues" evidence="1">
    <location>
        <begin position="1"/>
        <end position="20"/>
    </location>
</feature>
<organism evidence="2 3">
    <name type="scientific">Ascaris lumbricoides</name>
    <name type="common">Giant roundworm</name>
    <dbReference type="NCBI Taxonomy" id="6252"/>
    <lineage>
        <taxon>Eukaryota</taxon>
        <taxon>Metazoa</taxon>
        <taxon>Ecdysozoa</taxon>
        <taxon>Nematoda</taxon>
        <taxon>Chromadorea</taxon>
        <taxon>Rhabditida</taxon>
        <taxon>Spirurina</taxon>
        <taxon>Ascaridomorpha</taxon>
        <taxon>Ascaridoidea</taxon>
        <taxon>Ascarididae</taxon>
        <taxon>Ascaris</taxon>
    </lineage>
</organism>
<keyword evidence="2" id="KW-1185">Reference proteome</keyword>
<evidence type="ECO:0000313" key="3">
    <source>
        <dbReference type="WBParaSite" id="ALUE_0001745401-mRNA-1"/>
    </source>
</evidence>
<dbReference type="AlphaFoldDB" id="A0A0M3IGL1"/>
<accession>A0A0M3IGL1</accession>
<evidence type="ECO:0000313" key="2">
    <source>
        <dbReference type="Proteomes" id="UP000036681"/>
    </source>
</evidence>
<reference evidence="3" key="1">
    <citation type="submission" date="2017-02" db="UniProtKB">
        <authorList>
            <consortium name="WormBaseParasite"/>
        </authorList>
    </citation>
    <scope>IDENTIFICATION</scope>
</reference>
<name>A0A0M3IGL1_ASCLU</name>
<evidence type="ECO:0000256" key="1">
    <source>
        <dbReference type="SAM" id="MobiDB-lite"/>
    </source>
</evidence>
<proteinExistence type="predicted"/>
<feature type="region of interest" description="Disordered" evidence="1">
    <location>
        <begin position="1"/>
        <end position="44"/>
    </location>
</feature>